<dbReference type="AlphaFoldDB" id="A0A316ZCA4"/>
<gene>
    <name evidence="1" type="ORF">FA09DRAFT_360090</name>
</gene>
<keyword evidence="2" id="KW-1185">Reference proteome</keyword>
<feature type="non-terminal residue" evidence="1">
    <location>
        <position position="1"/>
    </location>
</feature>
<evidence type="ECO:0000313" key="1">
    <source>
        <dbReference type="EMBL" id="PWN98946.1"/>
    </source>
</evidence>
<accession>A0A316ZCA4</accession>
<proteinExistence type="predicted"/>
<dbReference type="Proteomes" id="UP000245946">
    <property type="component" value="Unassembled WGS sequence"/>
</dbReference>
<reference evidence="1 2" key="1">
    <citation type="journal article" date="2018" name="Mol. Biol. Evol.">
        <title>Broad Genomic Sampling Reveals a Smut Pathogenic Ancestry of the Fungal Clade Ustilaginomycotina.</title>
        <authorList>
            <person name="Kijpornyongpan T."/>
            <person name="Mondo S.J."/>
            <person name="Barry K."/>
            <person name="Sandor L."/>
            <person name="Lee J."/>
            <person name="Lipzen A."/>
            <person name="Pangilinan J."/>
            <person name="LaButti K."/>
            <person name="Hainaut M."/>
            <person name="Henrissat B."/>
            <person name="Grigoriev I.V."/>
            <person name="Spatafora J.W."/>
            <person name="Aime M.C."/>
        </authorList>
    </citation>
    <scope>NUCLEOTIDE SEQUENCE [LARGE SCALE GENOMIC DNA]</scope>
    <source>
        <strain evidence="1 2">MCA 4186</strain>
    </source>
</reference>
<name>A0A316ZCA4_9BASI</name>
<dbReference type="EMBL" id="KZ819290">
    <property type="protein sequence ID" value="PWN98946.1"/>
    <property type="molecule type" value="Genomic_DNA"/>
</dbReference>
<evidence type="ECO:0000313" key="2">
    <source>
        <dbReference type="Proteomes" id="UP000245946"/>
    </source>
</evidence>
<organism evidence="1 2">
    <name type="scientific">Tilletiopsis washingtonensis</name>
    <dbReference type="NCBI Taxonomy" id="58919"/>
    <lineage>
        <taxon>Eukaryota</taxon>
        <taxon>Fungi</taxon>
        <taxon>Dikarya</taxon>
        <taxon>Basidiomycota</taxon>
        <taxon>Ustilaginomycotina</taxon>
        <taxon>Exobasidiomycetes</taxon>
        <taxon>Entylomatales</taxon>
        <taxon>Entylomatales incertae sedis</taxon>
        <taxon>Tilletiopsis</taxon>
    </lineage>
</organism>
<sequence length="221" mass="24136">STSPSRPTLLHCRSRLAAAPLLRQAPLTHARSVSRPSARAPLARLAAAARAQHGRRPALPTRLHGHAARRAPDHCRHVWQLGQQDGHSQRRCGARGRSTVAAGTDTGARRGRAALEPLHAPHARRPLPRGVRRAGVVLAAGQVQQPQLERGGWAARPGWLVVAREQGREDGGQTTQRWWRAARRFEGRAPATRRSAAWGRSGAEETHLYNSFRALIGSHCI</sequence>
<dbReference type="GeneID" id="37272737"/>
<protein>
    <submittedName>
        <fullName evidence="1">Uncharacterized protein</fullName>
    </submittedName>
</protein>
<dbReference type="RefSeq" id="XP_025599225.1">
    <property type="nucleotide sequence ID" value="XM_025745193.1"/>
</dbReference>
<feature type="non-terminal residue" evidence="1">
    <location>
        <position position="221"/>
    </location>
</feature>